<evidence type="ECO:0000313" key="2">
    <source>
        <dbReference type="Proteomes" id="UP000774130"/>
    </source>
</evidence>
<accession>A0ABS6TGR7</accession>
<organism evidence="1 2">
    <name type="scientific">Enterococcus alishanensis</name>
    <dbReference type="NCBI Taxonomy" id="1303817"/>
    <lineage>
        <taxon>Bacteria</taxon>
        <taxon>Bacillati</taxon>
        <taxon>Bacillota</taxon>
        <taxon>Bacilli</taxon>
        <taxon>Lactobacillales</taxon>
        <taxon>Enterococcaceae</taxon>
        <taxon>Enterococcus</taxon>
    </lineage>
</organism>
<comment type="caution">
    <text evidence="1">The sequence shown here is derived from an EMBL/GenBank/DDBJ whole genome shotgun (WGS) entry which is preliminary data.</text>
</comment>
<proteinExistence type="predicted"/>
<keyword evidence="2" id="KW-1185">Reference proteome</keyword>
<gene>
    <name evidence="1" type="ORF">KUA55_15225</name>
</gene>
<dbReference type="RefSeq" id="WP_218327245.1">
    <property type="nucleotide sequence ID" value="NZ_JAHUZB010000007.1"/>
</dbReference>
<protein>
    <submittedName>
        <fullName evidence="1">Uncharacterized protein</fullName>
    </submittedName>
</protein>
<evidence type="ECO:0000313" key="1">
    <source>
        <dbReference type="EMBL" id="MBV7392032.1"/>
    </source>
</evidence>
<sequence>MNKKVLLCWGKCLFLGLSLFYLMFGSVQQVVFAEEKEVIRNFLHKKEPQSQPAITSNPVNFPDQPRLDQVSSRTGQRIVQLHFF</sequence>
<dbReference type="Proteomes" id="UP000774130">
    <property type="component" value="Unassembled WGS sequence"/>
</dbReference>
<dbReference type="EMBL" id="JAHUZB010000007">
    <property type="protein sequence ID" value="MBV7392032.1"/>
    <property type="molecule type" value="Genomic_DNA"/>
</dbReference>
<reference evidence="1 2" key="1">
    <citation type="submission" date="2021-06" db="EMBL/GenBank/DDBJ databases">
        <title>Enterococcus alishanensis sp. nov., a novel lactic acid bacterium isolated from fresh coffee beans.</title>
        <authorList>
            <person name="Chen Y.-S."/>
        </authorList>
    </citation>
    <scope>NUCLEOTIDE SEQUENCE [LARGE SCALE GENOMIC DNA]</scope>
    <source>
        <strain evidence="1 2">ALS3</strain>
    </source>
</reference>
<name>A0ABS6TGR7_9ENTE</name>